<evidence type="ECO:0000256" key="2">
    <source>
        <dbReference type="ARBA" id="ARBA00023125"/>
    </source>
</evidence>
<keyword evidence="2 4" id="KW-0238">DNA-binding</keyword>
<accession>A0AA90K280</accession>
<dbReference type="InterPro" id="IPR050109">
    <property type="entry name" value="HTH-type_TetR-like_transc_reg"/>
</dbReference>
<dbReference type="PANTHER" id="PTHR30055">
    <property type="entry name" value="HTH-TYPE TRANSCRIPTIONAL REGULATOR RUTR"/>
    <property type="match status" value="1"/>
</dbReference>
<proteinExistence type="predicted"/>
<dbReference type="Gene3D" id="1.10.10.60">
    <property type="entry name" value="Homeodomain-like"/>
    <property type="match status" value="1"/>
</dbReference>
<dbReference type="PRINTS" id="PR00455">
    <property type="entry name" value="HTHTETR"/>
</dbReference>
<feature type="DNA-binding region" description="H-T-H motif" evidence="4">
    <location>
        <begin position="36"/>
        <end position="55"/>
    </location>
</feature>
<dbReference type="GO" id="GO:0000976">
    <property type="term" value="F:transcription cis-regulatory region binding"/>
    <property type="evidence" value="ECO:0007669"/>
    <property type="project" value="TreeGrafter"/>
</dbReference>
<dbReference type="PROSITE" id="PS50977">
    <property type="entry name" value="HTH_TETR_2"/>
    <property type="match status" value="1"/>
</dbReference>
<dbReference type="InterPro" id="IPR001647">
    <property type="entry name" value="HTH_TetR"/>
</dbReference>
<keyword evidence="1" id="KW-0805">Transcription regulation</keyword>
<feature type="domain" description="HTH tetR-type" evidence="5">
    <location>
        <begin position="13"/>
        <end position="73"/>
    </location>
</feature>
<organism evidence="6">
    <name type="scientific">Streptantibioticus silvisoli</name>
    <dbReference type="NCBI Taxonomy" id="2705255"/>
    <lineage>
        <taxon>Bacteria</taxon>
        <taxon>Bacillati</taxon>
        <taxon>Actinomycetota</taxon>
        <taxon>Actinomycetes</taxon>
        <taxon>Kitasatosporales</taxon>
        <taxon>Streptomycetaceae</taxon>
        <taxon>Streptantibioticus</taxon>
    </lineage>
</organism>
<dbReference type="Gene3D" id="1.10.357.10">
    <property type="entry name" value="Tetracycline Repressor, domain 2"/>
    <property type="match status" value="1"/>
</dbReference>
<comment type="caution">
    <text evidence="6">The sequence shown here is derived from an EMBL/GenBank/DDBJ whole genome shotgun (WGS) entry which is preliminary data.</text>
</comment>
<dbReference type="PANTHER" id="PTHR30055:SF234">
    <property type="entry name" value="HTH-TYPE TRANSCRIPTIONAL REGULATOR BETI"/>
    <property type="match status" value="1"/>
</dbReference>
<reference evidence="6" key="1">
    <citation type="submission" date="2023-05" db="EMBL/GenBank/DDBJ databases">
        <title>Streptantibioticus silvisoli sp. nov., acidotolerant actinomycetes 1 from pine litter.</title>
        <authorList>
            <person name="Swiecimska M."/>
            <person name="Golinska P."/>
            <person name="Sangal V."/>
            <person name="Wachnowicz B."/>
            <person name="Goodfellow M."/>
        </authorList>
    </citation>
    <scope>NUCLEOTIDE SEQUENCE</scope>
    <source>
        <strain evidence="6">SL13</strain>
    </source>
</reference>
<evidence type="ECO:0000259" key="5">
    <source>
        <dbReference type="PROSITE" id="PS50977"/>
    </source>
</evidence>
<dbReference type="Pfam" id="PF17754">
    <property type="entry name" value="TetR_C_14"/>
    <property type="match status" value="1"/>
</dbReference>
<keyword evidence="3" id="KW-0804">Transcription</keyword>
<evidence type="ECO:0000256" key="1">
    <source>
        <dbReference type="ARBA" id="ARBA00023015"/>
    </source>
</evidence>
<dbReference type="GO" id="GO:0003700">
    <property type="term" value="F:DNA-binding transcription factor activity"/>
    <property type="evidence" value="ECO:0007669"/>
    <property type="project" value="TreeGrafter"/>
</dbReference>
<evidence type="ECO:0000256" key="4">
    <source>
        <dbReference type="PROSITE-ProRule" id="PRU00335"/>
    </source>
</evidence>
<dbReference type="InterPro" id="IPR041347">
    <property type="entry name" value="MftR_C"/>
</dbReference>
<dbReference type="Pfam" id="PF00440">
    <property type="entry name" value="TetR_N"/>
    <property type="match status" value="1"/>
</dbReference>
<dbReference type="RefSeq" id="WP_271315667.1">
    <property type="nucleotide sequence ID" value="NZ_JABXJJ020000077.1"/>
</dbReference>
<protein>
    <submittedName>
        <fullName evidence="6">Helix-turn-helix domain-containing protein</fullName>
    </submittedName>
</protein>
<dbReference type="InterPro" id="IPR009057">
    <property type="entry name" value="Homeodomain-like_sf"/>
</dbReference>
<name>A0AA90K280_9ACTN</name>
<dbReference type="EMBL" id="JABXJJ020000077">
    <property type="protein sequence ID" value="MDI5974441.1"/>
    <property type="molecule type" value="Genomic_DNA"/>
</dbReference>
<evidence type="ECO:0000256" key="3">
    <source>
        <dbReference type="ARBA" id="ARBA00023163"/>
    </source>
</evidence>
<sequence length="201" mass="22257">MPTQQGRRERKKAETRGRIADAALRLFLERGYDDVGVREVAEQADVAIATLFAYFPSKEALVFDQDDEQEQALLDVVRLRPRDASVPEALRRWFHRMLEASSAEPELGRFHELIDTTPALRDYSARMWLRHEQALAGAIAAEAGLAAPDTACRLVARTALQTVPMLRSGGDAARTIDEVFAFVEAGWAAARPARAAEPGSR</sequence>
<gene>
    <name evidence="6" type="ORF">POF50_034705</name>
</gene>
<evidence type="ECO:0000313" key="6">
    <source>
        <dbReference type="EMBL" id="MDI5974441.1"/>
    </source>
</evidence>
<dbReference type="AlphaFoldDB" id="A0AA90K280"/>
<dbReference type="SUPFAM" id="SSF46689">
    <property type="entry name" value="Homeodomain-like"/>
    <property type="match status" value="1"/>
</dbReference>